<comment type="function">
    <text evidence="11">Catalyzes the conversion of heme O to heme A by two successive hydroxylations of the methyl group at C8. The first hydroxylation forms heme I, the second hydroxylation results in an unstable dihydroxymethyl group, which spontaneously dehydrates, resulting in the formyl group of heme A.</text>
</comment>
<gene>
    <name evidence="11" type="primary">ctaA</name>
    <name evidence="12" type="ORF">G8O30_04200</name>
</gene>
<dbReference type="EMBL" id="CP049742">
    <property type="protein sequence ID" value="QPC48357.1"/>
    <property type="molecule type" value="Genomic_DNA"/>
</dbReference>
<dbReference type="PANTHER" id="PTHR35457">
    <property type="entry name" value="HEME A SYNTHASE"/>
    <property type="match status" value="1"/>
</dbReference>
<organism evidence="12 13">
    <name type="scientific">Mangrovibacillus cuniculi</name>
    <dbReference type="NCBI Taxonomy" id="2593652"/>
    <lineage>
        <taxon>Bacteria</taxon>
        <taxon>Bacillati</taxon>
        <taxon>Bacillota</taxon>
        <taxon>Bacilli</taxon>
        <taxon>Bacillales</taxon>
        <taxon>Bacillaceae</taxon>
        <taxon>Mangrovibacillus</taxon>
    </lineage>
</organism>
<dbReference type="AlphaFoldDB" id="A0A7S8CEB4"/>
<evidence type="ECO:0000256" key="3">
    <source>
        <dbReference type="ARBA" id="ARBA00022692"/>
    </source>
</evidence>
<evidence type="ECO:0000256" key="8">
    <source>
        <dbReference type="ARBA" id="ARBA00023133"/>
    </source>
</evidence>
<keyword evidence="6 11" id="KW-0560">Oxidoreductase</keyword>
<keyword evidence="2 11" id="KW-1003">Cell membrane</keyword>
<evidence type="ECO:0000256" key="11">
    <source>
        <dbReference type="HAMAP-Rule" id="MF_01664"/>
    </source>
</evidence>
<comment type="subunit">
    <text evidence="11">Interacts with CtaB.</text>
</comment>
<evidence type="ECO:0000256" key="5">
    <source>
        <dbReference type="ARBA" id="ARBA00022989"/>
    </source>
</evidence>
<dbReference type="Pfam" id="PF02628">
    <property type="entry name" value="COX15-CtaA"/>
    <property type="match status" value="1"/>
</dbReference>
<feature type="binding site" description="axial binding residue" evidence="11">
    <location>
        <position position="213"/>
    </location>
    <ligand>
        <name>heme</name>
        <dbReference type="ChEBI" id="CHEBI:30413"/>
    </ligand>
    <ligandPart>
        <name>Fe</name>
        <dbReference type="ChEBI" id="CHEBI:18248"/>
    </ligandPart>
</feature>
<dbReference type="GO" id="GO:0046872">
    <property type="term" value="F:metal ion binding"/>
    <property type="evidence" value="ECO:0007669"/>
    <property type="project" value="UniProtKB-KW"/>
</dbReference>
<dbReference type="InterPro" id="IPR050450">
    <property type="entry name" value="COX15/CtaA_HemeA_synthase"/>
</dbReference>
<comment type="pathway">
    <text evidence="11">Porphyrin-containing compound metabolism; heme A biosynthesis; heme A from heme O: step 1/1.</text>
</comment>
<keyword evidence="8 11" id="KW-0350">Heme biosynthesis</keyword>
<sequence>MNILKVISVLTSLVMLAVLLGGALVTKTGSGMGCGRSWPLCHGQLIPDSFPIDTIIELAHRIVSTSAGILIIVMAVLSWKLIGHIRETKPLALISFIFVVIQGLIGAAAVVWPQSDFVLAAHFGISLISLASVVLLTLLVFEVDKKFNVSAIKIPRKLWIHTIGVTIYSYIVVYTGALVRHTEASLVCSGWPLCRNGEYILPENMVEWIQMGHRTAAGLIFVWILYIFLYVLRNHRHVKVFFYGWMIAFILVALQALSGMLVVVTGLNLFIALAHALFVSLLFALLAYLIMVKWRAIKE</sequence>
<evidence type="ECO:0000313" key="12">
    <source>
        <dbReference type="EMBL" id="QPC48357.1"/>
    </source>
</evidence>
<keyword evidence="13" id="KW-1185">Reference proteome</keyword>
<dbReference type="PANTHER" id="PTHR35457:SF1">
    <property type="entry name" value="HEME A SYNTHASE"/>
    <property type="match status" value="1"/>
</dbReference>
<comment type="cofactor">
    <cofactor evidence="11">
        <name>heme b</name>
        <dbReference type="ChEBI" id="CHEBI:60344"/>
    </cofactor>
</comment>
<comment type="similarity">
    <text evidence="11">Belongs to the COX15/CtaA family. Type 1 subfamily.</text>
</comment>
<dbReference type="EC" id="1.17.99.9" evidence="11"/>
<evidence type="ECO:0000256" key="10">
    <source>
        <dbReference type="ARBA" id="ARBA00023157"/>
    </source>
</evidence>
<feature type="transmembrane region" description="Helical" evidence="11">
    <location>
        <begin position="59"/>
        <end position="79"/>
    </location>
</feature>
<evidence type="ECO:0000256" key="1">
    <source>
        <dbReference type="ARBA" id="ARBA00004141"/>
    </source>
</evidence>
<dbReference type="UniPathway" id="UPA00269">
    <property type="reaction ID" value="UER00713"/>
</dbReference>
<keyword evidence="7 11" id="KW-0408">Iron</keyword>
<feature type="transmembrane region" description="Helical" evidence="11">
    <location>
        <begin position="118"/>
        <end position="138"/>
    </location>
</feature>
<protein>
    <recommendedName>
        <fullName evidence="11">Heme A synthase</fullName>
        <shortName evidence="11">HAS</shortName>
        <ecNumber evidence="11">1.17.99.9</ecNumber>
    </recommendedName>
    <alternativeName>
        <fullName evidence="11">Cytochrome aa3-controlling protein</fullName>
    </alternativeName>
</protein>
<dbReference type="InterPro" id="IPR023755">
    <property type="entry name" value="HemeA_Synthase_type1"/>
</dbReference>
<evidence type="ECO:0000256" key="7">
    <source>
        <dbReference type="ARBA" id="ARBA00023004"/>
    </source>
</evidence>
<dbReference type="HAMAP" id="MF_01664">
    <property type="entry name" value="HemeA_synth_type1"/>
    <property type="match status" value="1"/>
</dbReference>
<dbReference type="GO" id="GO:0005886">
    <property type="term" value="C:plasma membrane"/>
    <property type="evidence" value="ECO:0007669"/>
    <property type="project" value="UniProtKB-SubCell"/>
</dbReference>
<name>A0A7S8CEB4_9BACI</name>
<feature type="transmembrane region" description="Helical" evidence="11">
    <location>
        <begin position="269"/>
        <end position="291"/>
    </location>
</feature>
<feature type="transmembrane region" description="Helical" evidence="11">
    <location>
        <begin position="215"/>
        <end position="233"/>
    </location>
</feature>
<evidence type="ECO:0000256" key="9">
    <source>
        <dbReference type="ARBA" id="ARBA00023136"/>
    </source>
</evidence>
<keyword evidence="4 11" id="KW-0479">Metal-binding</keyword>
<dbReference type="GO" id="GO:0006784">
    <property type="term" value="P:heme A biosynthetic process"/>
    <property type="evidence" value="ECO:0007669"/>
    <property type="project" value="UniProtKB-UniRule"/>
</dbReference>
<evidence type="ECO:0000256" key="2">
    <source>
        <dbReference type="ARBA" id="ARBA00022475"/>
    </source>
</evidence>
<evidence type="ECO:0000256" key="6">
    <source>
        <dbReference type="ARBA" id="ARBA00023002"/>
    </source>
</evidence>
<comment type="subcellular location">
    <subcellularLocation>
        <location evidence="11">Cell membrane</location>
        <topology evidence="11">Multi-pass membrane protein</topology>
    </subcellularLocation>
    <subcellularLocation>
        <location evidence="1">Membrane</location>
        <topology evidence="1">Multi-pass membrane protein</topology>
    </subcellularLocation>
</comment>
<keyword evidence="5 11" id="KW-1133">Transmembrane helix</keyword>
<comment type="catalytic activity">
    <reaction evidence="11">
        <text>Fe(II)-heme o + 2 A + H2O = Fe(II)-heme a + 2 AH2</text>
        <dbReference type="Rhea" id="RHEA:63388"/>
        <dbReference type="ChEBI" id="CHEBI:13193"/>
        <dbReference type="ChEBI" id="CHEBI:15377"/>
        <dbReference type="ChEBI" id="CHEBI:17499"/>
        <dbReference type="ChEBI" id="CHEBI:60530"/>
        <dbReference type="ChEBI" id="CHEBI:61715"/>
        <dbReference type="EC" id="1.17.99.9"/>
    </reaction>
</comment>
<feature type="transmembrane region" description="Helical" evidence="11">
    <location>
        <begin position="91"/>
        <end position="112"/>
    </location>
</feature>
<keyword evidence="9 11" id="KW-0472">Membrane</keyword>
<accession>A0A7S8CEB4</accession>
<evidence type="ECO:0000313" key="13">
    <source>
        <dbReference type="Proteomes" id="UP000593626"/>
    </source>
</evidence>
<keyword evidence="3 11" id="KW-0812">Transmembrane</keyword>
<proteinExistence type="inferred from homology"/>
<keyword evidence="10" id="KW-1015">Disulfide bond</keyword>
<feature type="transmembrane region" description="Helical" evidence="11">
    <location>
        <begin position="240"/>
        <end position="263"/>
    </location>
</feature>
<feature type="transmembrane region" description="Helical" evidence="11">
    <location>
        <begin position="158"/>
        <end position="177"/>
    </location>
</feature>
<comment type="caution">
    <text evidence="11">Lacks conserved residue(s) required for the propagation of feature annotation.</text>
</comment>
<dbReference type="Proteomes" id="UP000593626">
    <property type="component" value="Chromosome"/>
</dbReference>
<dbReference type="InterPro" id="IPR003780">
    <property type="entry name" value="COX15/CtaA_fam"/>
</dbReference>
<feature type="binding site" description="axial binding residue" evidence="11">
    <location>
        <position position="275"/>
    </location>
    <ligand>
        <name>heme</name>
        <dbReference type="ChEBI" id="CHEBI:30413"/>
    </ligand>
    <ligandPart>
        <name>Fe</name>
        <dbReference type="ChEBI" id="CHEBI:18248"/>
    </ligandPart>
</feature>
<dbReference type="GO" id="GO:0120547">
    <property type="term" value="F:heme A synthase activity"/>
    <property type="evidence" value="ECO:0007669"/>
    <property type="project" value="UniProtKB-EC"/>
</dbReference>
<reference evidence="12 13" key="1">
    <citation type="submission" date="2019-07" db="EMBL/GenBank/DDBJ databases">
        <title>Genome sequence of 2 isolates from Red Sea Mangroves.</title>
        <authorList>
            <person name="Sefrji F."/>
            <person name="Michoud G."/>
            <person name="Merlino G."/>
            <person name="Daffonchio D."/>
        </authorList>
    </citation>
    <scope>NUCLEOTIDE SEQUENCE [LARGE SCALE GENOMIC DNA]</scope>
    <source>
        <strain evidence="12 13">R1DC41</strain>
    </source>
</reference>
<evidence type="ECO:0000256" key="4">
    <source>
        <dbReference type="ARBA" id="ARBA00022723"/>
    </source>
</evidence>
<dbReference type="KEGG" id="mcui:G8O30_04200"/>